<sequence length="78" mass="8765">MKYAEKKKGSTAAVTCIASAMLLSGCGLFQTDQAKTEIDPPQNVTYVKENKEDKQTAKEGKKRREAGRYGHERIIFNR</sequence>
<dbReference type="Proteomes" id="UP000464658">
    <property type="component" value="Chromosome"/>
</dbReference>
<dbReference type="EMBL" id="AP021906">
    <property type="protein sequence ID" value="BBP91350.1"/>
    <property type="molecule type" value="Genomic_DNA"/>
</dbReference>
<reference evidence="2 3" key="1">
    <citation type="submission" date="2019-12" db="EMBL/GenBank/DDBJ databases">
        <title>Full genome sequence of a Bacillus safensis strain isolated from commercially available natto in Indonesia.</title>
        <authorList>
            <person name="Yoshida M."/>
            <person name="Uomi M."/>
            <person name="Waturangi D."/>
            <person name="Ekaputri J.J."/>
            <person name="Setiamarga D.H.E."/>
        </authorList>
    </citation>
    <scope>NUCLEOTIDE SEQUENCE [LARGE SCALE GENOMIC DNA]</scope>
    <source>
        <strain evidence="2 3">IDN1</strain>
    </source>
</reference>
<dbReference type="PROSITE" id="PS51257">
    <property type="entry name" value="PROKAR_LIPOPROTEIN"/>
    <property type="match status" value="1"/>
</dbReference>
<feature type="region of interest" description="Disordered" evidence="1">
    <location>
        <begin position="49"/>
        <end position="78"/>
    </location>
</feature>
<feature type="compositionally biased region" description="Basic and acidic residues" evidence="1">
    <location>
        <begin position="66"/>
        <end position="78"/>
    </location>
</feature>
<protein>
    <submittedName>
        <fullName evidence="2">Uncharacterized protein</fullName>
    </submittedName>
</protein>
<dbReference type="AlphaFoldDB" id="A0A5S9MCY5"/>
<evidence type="ECO:0000256" key="1">
    <source>
        <dbReference type="SAM" id="MobiDB-lite"/>
    </source>
</evidence>
<accession>A0A5S9MCY5</accession>
<proteinExistence type="predicted"/>
<feature type="compositionally biased region" description="Basic and acidic residues" evidence="1">
    <location>
        <begin position="49"/>
        <end position="59"/>
    </location>
</feature>
<name>A0A5S9MCY5_BACIA</name>
<gene>
    <name evidence="2" type="ORF">BsIDN1_49680</name>
</gene>
<evidence type="ECO:0000313" key="3">
    <source>
        <dbReference type="Proteomes" id="UP000464658"/>
    </source>
</evidence>
<organism evidence="2 3">
    <name type="scientific">Bacillus safensis</name>
    <dbReference type="NCBI Taxonomy" id="561879"/>
    <lineage>
        <taxon>Bacteria</taxon>
        <taxon>Bacillati</taxon>
        <taxon>Bacillota</taxon>
        <taxon>Bacilli</taxon>
        <taxon>Bacillales</taxon>
        <taxon>Bacillaceae</taxon>
        <taxon>Bacillus</taxon>
    </lineage>
</organism>
<evidence type="ECO:0000313" key="2">
    <source>
        <dbReference type="EMBL" id="BBP91350.1"/>
    </source>
</evidence>